<reference evidence="2 3" key="1">
    <citation type="journal article" date="2016" name="Environ. Microbiol.">
        <title>New Methyloceanibacter diversity from North Sea sediments includes methanotroph containing solely the soluble methane monooxygenase.</title>
        <authorList>
            <person name="Vekeman B."/>
            <person name="Kerckhof F.M."/>
            <person name="Cremers G."/>
            <person name="de Vos P."/>
            <person name="Vandamme P."/>
            <person name="Boon N."/>
            <person name="Op den Camp H.J."/>
            <person name="Heylen K."/>
        </authorList>
    </citation>
    <scope>NUCLEOTIDE SEQUENCE [LARGE SCALE GENOMIC DNA]</scope>
    <source>
        <strain evidence="2 3">R-67175</strain>
    </source>
</reference>
<dbReference type="OrthoDB" id="9781189at2"/>
<sequence length="268" mass="29766">MSLKVTILGCGTSGGVPRIGNEWGACDPGNPKNRRRRCALLVEQEGPDGITRVLVDTPPDLREQLIDANVGLLDGVLYTHDHADHAHGIDDLRMVAYNGKRRVDVYFDETTSRYLRMRFDYCFTTPPGSEYPAVLSGHEIHPGQMIPIEGPGGVIKVLPFRQSHGSGETLGFRFGDLAYSPDVSDLPEESLPYLEALDVWIVDALRYTVHPSHFSVEQALSWIERLKPKHAVLTHMHVDLDYAALSEQLPQGVEPAYDGMVLTQPCRP</sequence>
<organism evidence="2 3">
    <name type="scientific">Methyloceanibacter superfactus</name>
    <dbReference type="NCBI Taxonomy" id="1774969"/>
    <lineage>
        <taxon>Bacteria</taxon>
        <taxon>Pseudomonadati</taxon>
        <taxon>Pseudomonadota</taxon>
        <taxon>Alphaproteobacteria</taxon>
        <taxon>Hyphomicrobiales</taxon>
        <taxon>Hyphomicrobiaceae</taxon>
        <taxon>Methyloceanibacter</taxon>
    </lineage>
</organism>
<dbReference type="RefSeq" id="WP_069442325.1">
    <property type="nucleotide sequence ID" value="NZ_LPWF01000029.1"/>
</dbReference>
<dbReference type="InterPro" id="IPR036866">
    <property type="entry name" value="RibonucZ/Hydroxyglut_hydro"/>
</dbReference>
<dbReference type="PANTHER" id="PTHR42663">
    <property type="entry name" value="HYDROLASE C777.06C-RELATED-RELATED"/>
    <property type="match status" value="1"/>
</dbReference>
<accession>A0A1E3VS83</accession>
<dbReference type="AlphaFoldDB" id="A0A1E3VS83"/>
<evidence type="ECO:0000313" key="3">
    <source>
        <dbReference type="Proteomes" id="UP000094472"/>
    </source>
</evidence>
<dbReference type="Gene3D" id="3.60.15.10">
    <property type="entry name" value="Ribonuclease Z/Hydroxyacylglutathione hydrolase-like"/>
    <property type="match status" value="1"/>
</dbReference>
<dbReference type="Pfam" id="PF12706">
    <property type="entry name" value="Lactamase_B_2"/>
    <property type="match status" value="1"/>
</dbReference>
<dbReference type="Proteomes" id="UP000094472">
    <property type="component" value="Unassembled WGS sequence"/>
</dbReference>
<evidence type="ECO:0000313" key="2">
    <source>
        <dbReference type="EMBL" id="ODR96393.1"/>
    </source>
</evidence>
<keyword evidence="3" id="KW-1185">Reference proteome</keyword>
<name>A0A1E3VS83_9HYPH</name>
<protein>
    <submittedName>
        <fullName evidence="2">Phosphoribosyl 1,2-cyclic phosphodiesterase</fullName>
    </submittedName>
</protein>
<dbReference type="PANTHER" id="PTHR42663:SF6">
    <property type="entry name" value="HYDROLASE C777.06C-RELATED"/>
    <property type="match status" value="1"/>
</dbReference>
<proteinExistence type="predicted"/>
<dbReference type="STRING" id="1774969.AUC69_14620"/>
<dbReference type="CDD" id="cd16279">
    <property type="entry name" value="metallo-hydrolase-like_MBL-fold"/>
    <property type="match status" value="1"/>
</dbReference>
<gene>
    <name evidence="2" type="ORF">AUC69_14620</name>
</gene>
<dbReference type="EMBL" id="LPWF01000029">
    <property type="protein sequence ID" value="ODR96393.1"/>
    <property type="molecule type" value="Genomic_DNA"/>
</dbReference>
<feature type="domain" description="Metallo-beta-lactamase" evidence="1">
    <location>
        <begin position="51"/>
        <end position="236"/>
    </location>
</feature>
<dbReference type="SUPFAM" id="SSF56281">
    <property type="entry name" value="Metallo-hydrolase/oxidoreductase"/>
    <property type="match status" value="1"/>
</dbReference>
<comment type="caution">
    <text evidence="2">The sequence shown here is derived from an EMBL/GenBank/DDBJ whole genome shotgun (WGS) entry which is preliminary data.</text>
</comment>
<dbReference type="InterPro" id="IPR001279">
    <property type="entry name" value="Metallo-B-lactamas"/>
</dbReference>
<evidence type="ECO:0000259" key="1">
    <source>
        <dbReference type="Pfam" id="PF12706"/>
    </source>
</evidence>